<feature type="non-terminal residue" evidence="13">
    <location>
        <position position="184"/>
    </location>
</feature>
<dbReference type="GO" id="GO:0016020">
    <property type="term" value="C:membrane"/>
    <property type="evidence" value="ECO:0007669"/>
    <property type="project" value="UniProtKB-SubCell"/>
</dbReference>
<comment type="caution">
    <text evidence="13">The sequence shown here is derived from an EMBL/GenBank/DDBJ whole genome shotgun (WGS) entry which is preliminary data.</text>
</comment>
<dbReference type="Proteomes" id="UP001141552">
    <property type="component" value="Unassembled WGS sequence"/>
</dbReference>
<gene>
    <name evidence="13" type="ORF">Tsubulata_047391</name>
</gene>
<keyword evidence="9" id="KW-0862">Zinc</keyword>
<keyword evidence="7" id="KW-0863">Zinc-finger</keyword>
<evidence type="ECO:0000313" key="13">
    <source>
        <dbReference type="EMBL" id="KAJ4826849.1"/>
    </source>
</evidence>
<comment type="catalytic activity">
    <reaction evidence="1">
        <text>S-ubiquitinyl-[E2 ubiquitin-conjugating enzyme]-L-cysteine + [acceptor protein]-L-lysine = [E2 ubiquitin-conjugating enzyme]-L-cysteine + N(6)-ubiquitinyl-[acceptor protein]-L-lysine.</text>
        <dbReference type="EC" id="2.3.2.27"/>
    </reaction>
</comment>
<organism evidence="13 14">
    <name type="scientific">Turnera subulata</name>
    <dbReference type="NCBI Taxonomy" id="218843"/>
    <lineage>
        <taxon>Eukaryota</taxon>
        <taxon>Viridiplantae</taxon>
        <taxon>Streptophyta</taxon>
        <taxon>Embryophyta</taxon>
        <taxon>Tracheophyta</taxon>
        <taxon>Spermatophyta</taxon>
        <taxon>Magnoliopsida</taxon>
        <taxon>eudicotyledons</taxon>
        <taxon>Gunneridae</taxon>
        <taxon>Pentapetalae</taxon>
        <taxon>rosids</taxon>
        <taxon>fabids</taxon>
        <taxon>Malpighiales</taxon>
        <taxon>Passifloraceae</taxon>
        <taxon>Turnera</taxon>
    </lineage>
</organism>
<sequence length="184" mass="20303">KLVEDGPRLVEISGRVGSDAPIRCQYSNSIGAIVVEMVIINLLYIPRAQKHFMAKREVINDNGVSTKGKDNDDNKEWVRDSVCMHSSSREAPWYLNDGTGRVLVEGAPLASGFDLTEASKVYEDQSSSGQRDVKMLGVTRSEWILPIGKPLTVIGEIVTEQFAFTVPFPGSSSSFMYPIDLLIH</sequence>
<feature type="non-terminal residue" evidence="13">
    <location>
        <position position="1"/>
    </location>
</feature>
<accession>A0A9Q0F8E6</accession>
<comment type="subcellular location">
    <subcellularLocation>
        <location evidence="2">Membrane</location>
        <topology evidence="2">Multi-pass membrane protein</topology>
    </subcellularLocation>
</comment>
<protein>
    <recommendedName>
        <fullName evidence="3">RING-type E3 ubiquitin transferase</fullName>
        <ecNumber evidence="3">2.3.2.27</ecNumber>
    </recommendedName>
</protein>
<keyword evidence="5" id="KW-0812">Transmembrane</keyword>
<evidence type="ECO:0000256" key="4">
    <source>
        <dbReference type="ARBA" id="ARBA00022679"/>
    </source>
</evidence>
<reference evidence="13" key="1">
    <citation type="submission" date="2022-02" db="EMBL/GenBank/DDBJ databases">
        <authorList>
            <person name="Henning P.M."/>
            <person name="McCubbin A.G."/>
            <person name="Shore J.S."/>
        </authorList>
    </citation>
    <scope>NUCLEOTIDE SEQUENCE</scope>
    <source>
        <strain evidence="13">F60SS</strain>
        <tissue evidence="13">Leaves</tissue>
    </source>
</reference>
<evidence type="ECO:0000256" key="6">
    <source>
        <dbReference type="ARBA" id="ARBA00022723"/>
    </source>
</evidence>
<dbReference type="PANTHER" id="PTHR47568">
    <property type="match status" value="1"/>
</dbReference>
<evidence type="ECO:0000256" key="7">
    <source>
        <dbReference type="ARBA" id="ARBA00022771"/>
    </source>
</evidence>
<keyword evidence="10" id="KW-1133">Transmembrane helix</keyword>
<dbReference type="GO" id="GO:0016567">
    <property type="term" value="P:protein ubiquitination"/>
    <property type="evidence" value="ECO:0007669"/>
    <property type="project" value="InterPro"/>
</dbReference>
<proteinExistence type="predicted"/>
<keyword evidence="11" id="KW-0472">Membrane</keyword>
<evidence type="ECO:0000256" key="5">
    <source>
        <dbReference type="ARBA" id="ARBA00022692"/>
    </source>
</evidence>
<dbReference type="OrthoDB" id="66726at2759"/>
<dbReference type="GO" id="GO:0008270">
    <property type="term" value="F:zinc ion binding"/>
    <property type="evidence" value="ECO:0007669"/>
    <property type="project" value="UniProtKB-KW"/>
</dbReference>
<evidence type="ECO:0000256" key="10">
    <source>
        <dbReference type="ARBA" id="ARBA00022989"/>
    </source>
</evidence>
<reference evidence="13" key="2">
    <citation type="journal article" date="2023" name="Plants (Basel)">
        <title>Annotation of the Turnera subulata (Passifloraceae) Draft Genome Reveals the S-Locus Evolved after the Divergence of Turneroideae from Passifloroideae in a Stepwise Manner.</title>
        <authorList>
            <person name="Henning P.M."/>
            <person name="Roalson E.H."/>
            <person name="Mir W."/>
            <person name="McCubbin A.G."/>
            <person name="Shore J.S."/>
        </authorList>
    </citation>
    <scope>NUCLEOTIDE SEQUENCE</scope>
    <source>
        <strain evidence="13">F60SS</strain>
    </source>
</reference>
<evidence type="ECO:0000259" key="12">
    <source>
        <dbReference type="Pfam" id="PF12483"/>
    </source>
</evidence>
<evidence type="ECO:0000256" key="2">
    <source>
        <dbReference type="ARBA" id="ARBA00004141"/>
    </source>
</evidence>
<keyword evidence="14" id="KW-1185">Reference proteome</keyword>
<dbReference type="EC" id="2.3.2.27" evidence="3"/>
<evidence type="ECO:0000256" key="9">
    <source>
        <dbReference type="ARBA" id="ARBA00022833"/>
    </source>
</evidence>
<evidence type="ECO:0000256" key="1">
    <source>
        <dbReference type="ARBA" id="ARBA00000900"/>
    </source>
</evidence>
<dbReference type="InterPro" id="IPR044231">
    <property type="entry name" value="SP1/SPL1"/>
</dbReference>
<dbReference type="GO" id="GO:0061630">
    <property type="term" value="F:ubiquitin protein ligase activity"/>
    <property type="evidence" value="ECO:0007669"/>
    <property type="project" value="UniProtKB-EC"/>
</dbReference>
<keyword evidence="8" id="KW-0833">Ubl conjugation pathway</keyword>
<evidence type="ECO:0000256" key="8">
    <source>
        <dbReference type="ARBA" id="ARBA00022786"/>
    </source>
</evidence>
<evidence type="ECO:0000256" key="3">
    <source>
        <dbReference type="ARBA" id="ARBA00012483"/>
    </source>
</evidence>
<dbReference type="InterPro" id="IPR022170">
    <property type="entry name" value="MUL1-like"/>
</dbReference>
<name>A0A9Q0F8E6_9ROSI</name>
<dbReference type="PANTHER" id="PTHR47568:SF2">
    <property type="entry name" value="E3 UBIQUITIN-PROTEIN LIGASE SP1-RELATED"/>
    <property type="match status" value="1"/>
</dbReference>
<evidence type="ECO:0000256" key="11">
    <source>
        <dbReference type="ARBA" id="ARBA00023136"/>
    </source>
</evidence>
<feature type="domain" description="E3 Ubiquitin ligase MUL1-like" evidence="12">
    <location>
        <begin position="71"/>
        <end position="161"/>
    </location>
</feature>
<keyword evidence="6" id="KW-0479">Metal-binding</keyword>
<dbReference type="EMBL" id="JAKUCV010006567">
    <property type="protein sequence ID" value="KAJ4826849.1"/>
    <property type="molecule type" value="Genomic_DNA"/>
</dbReference>
<evidence type="ECO:0000313" key="14">
    <source>
        <dbReference type="Proteomes" id="UP001141552"/>
    </source>
</evidence>
<dbReference type="Pfam" id="PF12483">
    <property type="entry name" value="GIDE"/>
    <property type="match status" value="1"/>
</dbReference>
<keyword evidence="4" id="KW-0808">Transferase</keyword>
<dbReference type="AlphaFoldDB" id="A0A9Q0F8E6"/>